<organism evidence="2 3">
    <name type="scientific">Candidatus Woesebacteria bacterium GW2011_GWB1_43_14</name>
    <dbReference type="NCBI Taxonomy" id="1618578"/>
    <lineage>
        <taxon>Bacteria</taxon>
        <taxon>Candidatus Woeseibacteriota</taxon>
    </lineage>
</organism>
<keyword evidence="1" id="KW-0812">Transmembrane</keyword>
<reference evidence="2 3" key="1">
    <citation type="journal article" date="2015" name="Nature">
        <title>rRNA introns, odd ribosomes, and small enigmatic genomes across a large radiation of phyla.</title>
        <authorList>
            <person name="Brown C.T."/>
            <person name="Hug L.A."/>
            <person name="Thomas B.C."/>
            <person name="Sharon I."/>
            <person name="Castelle C.J."/>
            <person name="Singh A."/>
            <person name="Wilkins M.J."/>
            <person name="Williams K.H."/>
            <person name="Banfield J.F."/>
        </authorList>
    </citation>
    <scope>NUCLEOTIDE SEQUENCE [LARGE SCALE GENOMIC DNA]</scope>
</reference>
<evidence type="ECO:0000256" key="1">
    <source>
        <dbReference type="SAM" id="Phobius"/>
    </source>
</evidence>
<protein>
    <recommendedName>
        <fullName evidence="4">LytR/CpsA/Psr regulator C-terminal domain-containing protein</fullName>
    </recommendedName>
</protein>
<keyword evidence="1" id="KW-1133">Transmembrane helix</keyword>
<accession>A0A0G1FPQ1</accession>
<evidence type="ECO:0008006" key="4">
    <source>
        <dbReference type="Google" id="ProtNLM"/>
    </source>
</evidence>
<dbReference type="Proteomes" id="UP000034090">
    <property type="component" value="Unassembled WGS sequence"/>
</dbReference>
<feature type="transmembrane region" description="Helical" evidence="1">
    <location>
        <begin position="20"/>
        <end position="36"/>
    </location>
</feature>
<gene>
    <name evidence="2" type="ORF">UV74_C0013G0128</name>
</gene>
<keyword evidence="1" id="KW-0472">Membrane</keyword>
<proteinExistence type="predicted"/>
<comment type="caution">
    <text evidence="2">The sequence shown here is derived from an EMBL/GenBank/DDBJ whole genome shotgun (WGS) entry which is preliminary data.</text>
</comment>
<dbReference type="EMBL" id="LCFQ01000013">
    <property type="protein sequence ID" value="KKS97006.1"/>
    <property type="molecule type" value="Genomic_DNA"/>
</dbReference>
<name>A0A0G1FPQ1_9BACT</name>
<dbReference type="AlphaFoldDB" id="A0A0G1FPQ1"/>
<evidence type="ECO:0000313" key="3">
    <source>
        <dbReference type="Proteomes" id="UP000034090"/>
    </source>
</evidence>
<dbReference type="STRING" id="1618578.UV74_C0013G0128"/>
<evidence type="ECO:0000313" key="2">
    <source>
        <dbReference type="EMBL" id="KKS97006.1"/>
    </source>
</evidence>
<sequence>MPARRRNHVKKKERRRPWPYVVTLFFTMALAFYFFYPSVWSGNGKLTIAASGKEKEVYLVTFDPSAETVTTVIFPGNTSVNAANNFGTWQLGSIWELGFSEGLEGELLVNTLMKTFGLPIEAWGESNGSLISIIVTRKTNLTIKDRAKLLFAYLRIGESGKRTINATETGFLKNVTLPGGGSGYEPKDEVPKSLLRFFSDIQVSQERARVRIVNKSGNGLLNDQVGKVIEVLGTKIVSVDRESSEKFDCQVVTNSAKITQAKLAQLFSCKKERAKDLAEGEIDFVFGEDFSKRF</sequence>